<keyword evidence="1" id="KW-0805">Transcription regulation</keyword>
<organism evidence="6 7">
    <name type="scientific">Nonomuraea endophytica</name>
    <dbReference type="NCBI Taxonomy" id="714136"/>
    <lineage>
        <taxon>Bacteria</taxon>
        <taxon>Bacillati</taxon>
        <taxon>Actinomycetota</taxon>
        <taxon>Actinomycetes</taxon>
        <taxon>Streptosporangiales</taxon>
        <taxon>Streptosporangiaceae</taxon>
        <taxon>Nonomuraea</taxon>
    </lineage>
</organism>
<evidence type="ECO:0000256" key="3">
    <source>
        <dbReference type="ARBA" id="ARBA00023163"/>
    </source>
</evidence>
<dbReference type="SUPFAM" id="SSF46689">
    <property type="entry name" value="Homeodomain-like"/>
    <property type="match status" value="1"/>
</dbReference>
<keyword evidence="7" id="KW-1185">Reference proteome</keyword>
<dbReference type="InterPro" id="IPR004111">
    <property type="entry name" value="Repressor_TetR_C"/>
</dbReference>
<accession>A0A7W8EE61</accession>
<dbReference type="PANTHER" id="PTHR30055:SF151">
    <property type="entry name" value="TRANSCRIPTIONAL REGULATORY PROTEIN"/>
    <property type="match status" value="1"/>
</dbReference>
<dbReference type="InterPro" id="IPR036271">
    <property type="entry name" value="Tet_transcr_reg_TetR-rel_C_sf"/>
</dbReference>
<dbReference type="SUPFAM" id="SSF48498">
    <property type="entry name" value="Tetracyclin repressor-like, C-terminal domain"/>
    <property type="match status" value="1"/>
</dbReference>
<dbReference type="RefSeq" id="WP_184959697.1">
    <property type="nucleotide sequence ID" value="NZ_JACHIN010000002.1"/>
</dbReference>
<proteinExistence type="predicted"/>
<dbReference type="InterPro" id="IPR050109">
    <property type="entry name" value="HTH-type_TetR-like_transc_reg"/>
</dbReference>
<dbReference type="GO" id="GO:0000976">
    <property type="term" value="F:transcription cis-regulatory region binding"/>
    <property type="evidence" value="ECO:0007669"/>
    <property type="project" value="TreeGrafter"/>
</dbReference>
<evidence type="ECO:0000313" key="6">
    <source>
        <dbReference type="EMBL" id="MBB5076269.1"/>
    </source>
</evidence>
<evidence type="ECO:0000313" key="7">
    <source>
        <dbReference type="Proteomes" id="UP000568380"/>
    </source>
</evidence>
<dbReference type="GO" id="GO:0003700">
    <property type="term" value="F:DNA-binding transcription factor activity"/>
    <property type="evidence" value="ECO:0007669"/>
    <property type="project" value="TreeGrafter"/>
</dbReference>
<evidence type="ECO:0000256" key="2">
    <source>
        <dbReference type="ARBA" id="ARBA00023125"/>
    </source>
</evidence>
<dbReference type="InterPro" id="IPR001647">
    <property type="entry name" value="HTH_TetR"/>
</dbReference>
<evidence type="ECO:0000256" key="1">
    <source>
        <dbReference type="ARBA" id="ARBA00023015"/>
    </source>
</evidence>
<dbReference type="Pfam" id="PF00440">
    <property type="entry name" value="TetR_N"/>
    <property type="match status" value="1"/>
</dbReference>
<feature type="domain" description="HTH tetR-type" evidence="5">
    <location>
        <begin position="6"/>
        <end position="66"/>
    </location>
</feature>
<dbReference type="EMBL" id="JACHIN010000002">
    <property type="protein sequence ID" value="MBB5076269.1"/>
    <property type="molecule type" value="Genomic_DNA"/>
</dbReference>
<dbReference type="PRINTS" id="PR00455">
    <property type="entry name" value="HTHTETR"/>
</dbReference>
<evidence type="ECO:0000256" key="4">
    <source>
        <dbReference type="PROSITE-ProRule" id="PRU00335"/>
    </source>
</evidence>
<comment type="caution">
    <text evidence="6">The sequence shown here is derived from an EMBL/GenBank/DDBJ whole genome shotgun (WGS) entry which is preliminary data.</text>
</comment>
<dbReference type="PANTHER" id="PTHR30055">
    <property type="entry name" value="HTH-TYPE TRANSCRIPTIONAL REGULATOR RUTR"/>
    <property type="match status" value="1"/>
</dbReference>
<sequence length="217" mass="23773">MSRREPLSRDKVLDAALALAAEEGLDGLTMRRLAKKLGVEAMSLYRHVSNKADILDGIAERVFSQIDRPDPALPWHGQVRAMALGTYRAFARHPVVPMALATDQANPRTLAALRPLDDLVGALFQAGFDDAGVRRAMAAVNSLIFGSLMLTTAGFTSDDFYGDIDRQQLDGYLRRVDPAQLPHFSRLLALVPDTDREKDFEAALDMLITGLVAAAER</sequence>
<keyword evidence="3" id="KW-0804">Transcription</keyword>
<name>A0A7W8EE61_9ACTN</name>
<evidence type="ECO:0000259" key="5">
    <source>
        <dbReference type="PROSITE" id="PS50977"/>
    </source>
</evidence>
<dbReference type="AlphaFoldDB" id="A0A7W8EE61"/>
<keyword evidence="2 4" id="KW-0238">DNA-binding</keyword>
<dbReference type="Pfam" id="PF02909">
    <property type="entry name" value="TetR_C_1"/>
    <property type="match status" value="1"/>
</dbReference>
<dbReference type="Gene3D" id="1.10.357.10">
    <property type="entry name" value="Tetracycline Repressor, domain 2"/>
    <property type="match status" value="1"/>
</dbReference>
<protein>
    <submittedName>
        <fullName evidence="6">AcrR family transcriptional regulator</fullName>
    </submittedName>
</protein>
<feature type="DNA-binding region" description="H-T-H motif" evidence="4">
    <location>
        <begin position="29"/>
        <end position="48"/>
    </location>
</feature>
<gene>
    <name evidence="6" type="ORF">HNR40_001733</name>
</gene>
<dbReference type="InterPro" id="IPR009057">
    <property type="entry name" value="Homeodomain-like_sf"/>
</dbReference>
<dbReference type="GO" id="GO:0045892">
    <property type="term" value="P:negative regulation of DNA-templated transcription"/>
    <property type="evidence" value="ECO:0007669"/>
    <property type="project" value="InterPro"/>
</dbReference>
<reference evidence="6 7" key="1">
    <citation type="submission" date="2020-08" db="EMBL/GenBank/DDBJ databases">
        <title>Genomic Encyclopedia of Type Strains, Phase IV (KMG-IV): sequencing the most valuable type-strain genomes for metagenomic binning, comparative biology and taxonomic classification.</title>
        <authorList>
            <person name="Goeker M."/>
        </authorList>
    </citation>
    <scope>NUCLEOTIDE SEQUENCE [LARGE SCALE GENOMIC DNA]</scope>
    <source>
        <strain evidence="6 7">DSM 45385</strain>
    </source>
</reference>
<dbReference type="Proteomes" id="UP000568380">
    <property type="component" value="Unassembled WGS sequence"/>
</dbReference>
<dbReference type="PROSITE" id="PS50977">
    <property type="entry name" value="HTH_TETR_2"/>
    <property type="match status" value="1"/>
</dbReference>